<protein>
    <submittedName>
        <fullName evidence="1">T9SS type A sorting domain-containing protein</fullName>
    </submittedName>
</protein>
<organism evidence="1 2">
    <name type="scientific">Phaeodactylibacter luteus</name>
    <dbReference type="NCBI Taxonomy" id="1564516"/>
    <lineage>
        <taxon>Bacteria</taxon>
        <taxon>Pseudomonadati</taxon>
        <taxon>Bacteroidota</taxon>
        <taxon>Saprospiria</taxon>
        <taxon>Saprospirales</taxon>
        <taxon>Haliscomenobacteraceae</taxon>
        <taxon>Phaeodactylibacter</taxon>
    </lineage>
</organism>
<dbReference type="Proteomes" id="UP000321580">
    <property type="component" value="Unassembled WGS sequence"/>
</dbReference>
<dbReference type="OrthoDB" id="1347532at2"/>
<evidence type="ECO:0000313" key="1">
    <source>
        <dbReference type="EMBL" id="TXB65546.1"/>
    </source>
</evidence>
<dbReference type="EMBL" id="VOOR01000009">
    <property type="protein sequence ID" value="TXB65546.1"/>
    <property type="molecule type" value="Genomic_DNA"/>
</dbReference>
<name>A0A5C6RSX4_9BACT</name>
<accession>A0A5C6RSX4</accession>
<dbReference type="RefSeq" id="WP_147166555.1">
    <property type="nucleotide sequence ID" value="NZ_VOOR01000009.1"/>
</dbReference>
<keyword evidence="2" id="KW-1185">Reference proteome</keyword>
<evidence type="ECO:0000313" key="2">
    <source>
        <dbReference type="Proteomes" id="UP000321580"/>
    </source>
</evidence>
<sequence>MMKSIFTFSLFLLGSLPLWAQLSILVVDDSADEFENTSFITLAVDSAGYEYDLYDAAAEGLPPSYELMSGYDLLIWHTSTDGVGLSLWAGMDEDNDALKLYLEEGGSLWLIGNDFLFDRYGVPPATFEPGSFPYDYLGISSYDAQAYGSDGGIGVSAAQLAENGPIAGLSSLSWQFETLWWPDAVTPADGAQAIYTMGGGAGYPLEGMPMATFYDNGTFKTLSYFFDLFFVEDFTMAKLHMQAVLGFFASGISSTNAAVAGATFGFGPNPVNGQMAIKMEVERPGIFEVSLLDQLGRKVAAPVAATRLSAGVYHWGYDAAHLPAGLYFLRLSGAEGQQTAPVILAR</sequence>
<gene>
    <name evidence="1" type="ORF">FRY97_06085</name>
</gene>
<dbReference type="AlphaFoldDB" id="A0A5C6RSX4"/>
<proteinExistence type="predicted"/>
<comment type="caution">
    <text evidence="1">The sequence shown here is derived from an EMBL/GenBank/DDBJ whole genome shotgun (WGS) entry which is preliminary data.</text>
</comment>
<reference evidence="1 2" key="1">
    <citation type="submission" date="2019-08" db="EMBL/GenBank/DDBJ databases">
        <title>Genome of Phaeodactylibacter luteus.</title>
        <authorList>
            <person name="Bowman J.P."/>
        </authorList>
    </citation>
    <scope>NUCLEOTIDE SEQUENCE [LARGE SCALE GENOMIC DNA]</scope>
    <source>
        <strain evidence="1 2">KCTC 42180</strain>
    </source>
</reference>